<reference evidence="1 2" key="1">
    <citation type="journal article" date="2019" name="Sci. Rep.">
        <title>Orb-weaving spider Araneus ventricosus genome elucidates the spidroin gene catalogue.</title>
        <authorList>
            <person name="Kono N."/>
            <person name="Nakamura H."/>
            <person name="Ohtoshi R."/>
            <person name="Moran D.A.P."/>
            <person name="Shinohara A."/>
            <person name="Yoshida Y."/>
            <person name="Fujiwara M."/>
            <person name="Mori M."/>
            <person name="Tomita M."/>
            <person name="Arakawa K."/>
        </authorList>
    </citation>
    <scope>NUCLEOTIDE SEQUENCE [LARGE SCALE GENOMIC DNA]</scope>
</reference>
<protein>
    <submittedName>
        <fullName evidence="1">Uncharacterized protein</fullName>
    </submittedName>
</protein>
<organism evidence="1 2">
    <name type="scientific">Araneus ventricosus</name>
    <name type="common">Orbweaver spider</name>
    <name type="synonym">Epeira ventricosa</name>
    <dbReference type="NCBI Taxonomy" id="182803"/>
    <lineage>
        <taxon>Eukaryota</taxon>
        <taxon>Metazoa</taxon>
        <taxon>Ecdysozoa</taxon>
        <taxon>Arthropoda</taxon>
        <taxon>Chelicerata</taxon>
        <taxon>Arachnida</taxon>
        <taxon>Araneae</taxon>
        <taxon>Araneomorphae</taxon>
        <taxon>Entelegynae</taxon>
        <taxon>Araneoidea</taxon>
        <taxon>Araneidae</taxon>
        <taxon>Araneus</taxon>
    </lineage>
</organism>
<evidence type="ECO:0000313" key="2">
    <source>
        <dbReference type="Proteomes" id="UP000499080"/>
    </source>
</evidence>
<accession>A0A4Y2AM79</accession>
<gene>
    <name evidence="1" type="ORF">AVEN_26338_1</name>
</gene>
<keyword evidence="2" id="KW-1185">Reference proteome</keyword>
<dbReference type="AlphaFoldDB" id="A0A4Y2AM79"/>
<sequence>MLALKLIEILQKFYRTGLQVNTPDLGDKLWKDHLANFGYKFDDFEQKKMKVFSHGELLPCLLLGTKLGDLYAQCKSHVTSRPIEMA</sequence>
<proteinExistence type="predicted"/>
<name>A0A4Y2AM79_ARAVE</name>
<evidence type="ECO:0000313" key="1">
    <source>
        <dbReference type="EMBL" id="GBL80933.1"/>
    </source>
</evidence>
<dbReference type="Proteomes" id="UP000499080">
    <property type="component" value="Unassembled WGS sequence"/>
</dbReference>
<dbReference type="EMBL" id="BGPR01000023">
    <property type="protein sequence ID" value="GBL80933.1"/>
    <property type="molecule type" value="Genomic_DNA"/>
</dbReference>
<comment type="caution">
    <text evidence="1">The sequence shown here is derived from an EMBL/GenBank/DDBJ whole genome shotgun (WGS) entry which is preliminary data.</text>
</comment>